<organism evidence="1 2">
    <name type="scientific">Nannochloropsis gaditana</name>
    <dbReference type="NCBI Taxonomy" id="72520"/>
    <lineage>
        <taxon>Eukaryota</taxon>
        <taxon>Sar</taxon>
        <taxon>Stramenopiles</taxon>
        <taxon>Ochrophyta</taxon>
        <taxon>Eustigmatophyceae</taxon>
        <taxon>Eustigmatales</taxon>
        <taxon>Monodopsidaceae</taxon>
        <taxon>Nannochloropsis</taxon>
    </lineage>
</organism>
<proteinExistence type="predicted"/>
<comment type="caution">
    <text evidence="1">The sequence shown here is derived from an EMBL/GenBank/DDBJ whole genome shotgun (WGS) entry which is preliminary data.</text>
</comment>
<accession>W7TEX6</accession>
<keyword evidence="2" id="KW-1185">Reference proteome</keyword>
<evidence type="ECO:0000313" key="1">
    <source>
        <dbReference type="EMBL" id="EWM22088.1"/>
    </source>
</evidence>
<dbReference type="Proteomes" id="UP000019335">
    <property type="component" value="Unassembled WGS sequence"/>
</dbReference>
<gene>
    <name evidence="1" type="ORF">Naga_100039g36</name>
</gene>
<protein>
    <submittedName>
        <fullName evidence="1">Uncharacterized protein</fullName>
    </submittedName>
</protein>
<evidence type="ECO:0000313" key="2">
    <source>
        <dbReference type="Proteomes" id="UP000019335"/>
    </source>
</evidence>
<dbReference type="EMBL" id="AZIL01002280">
    <property type="protein sequence ID" value="EWM22088.1"/>
    <property type="molecule type" value="Genomic_DNA"/>
</dbReference>
<reference evidence="1 2" key="1">
    <citation type="journal article" date="2014" name="Mol. Plant">
        <title>Chromosome Scale Genome Assembly and Transcriptome Profiling of Nannochloropsis gaditana in Nitrogen Depletion.</title>
        <authorList>
            <person name="Corteggiani Carpinelli E."/>
            <person name="Telatin A."/>
            <person name="Vitulo N."/>
            <person name="Forcato C."/>
            <person name="D'Angelo M."/>
            <person name="Schiavon R."/>
            <person name="Vezzi A."/>
            <person name="Giacometti G.M."/>
            <person name="Morosinotto T."/>
            <person name="Valle G."/>
        </authorList>
    </citation>
    <scope>NUCLEOTIDE SEQUENCE [LARGE SCALE GENOMIC DNA]</scope>
    <source>
        <strain evidence="1 2">B-31</strain>
    </source>
</reference>
<dbReference type="AlphaFoldDB" id="W7TEX6"/>
<name>W7TEX6_9STRA</name>
<sequence length="128" mass="14736">MRNCRCFDAYYGFMREMCLLPGTRILKGFGYKIVTQTMPEFTMTRMYSRKISFYVRQIDDLTEKNAGKNVRKQEAIAKVTPNLTSGSLFSANHFPDFVCINAVSYVVMVQAWLSTVTEYICNVLSPKK</sequence>